<sequence length="79" mass="9198">MPLVRKFAIQGHEVPNGPYRPHGPFPPEVLAQNPVAYEDLHSDSLHEALDDVRVFRCKDCLDVLYEYELDSHKCEEEEY</sequence>
<dbReference type="EMBL" id="LR796174">
    <property type="protein sequence ID" value="CAB4123929.1"/>
    <property type="molecule type" value="Genomic_DNA"/>
</dbReference>
<name>A0A6J5KV06_9CAUD</name>
<accession>A0A6J5KV06</accession>
<gene>
    <name evidence="1" type="ORF">UFOVP46_130</name>
</gene>
<organism evidence="1">
    <name type="scientific">uncultured Caudovirales phage</name>
    <dbReference type="NCBI Taxonomy" id="2100421"/>
    <lineage>
        <taxon>Viruses</taxon>
        <taxon>Duplodnaviria</taxon>
        <taxon>Heunggongvirae</taxon>
        <taxon>Uroviricota</taxon>
        <taxon>Caudoviricetes</taxon>
        <taxon>Peduoviridae</taxon>
        <taxon>Maltschvirus</taxon>
        <taxon>Maltschvirus maltsch</taxon>
    </lineage>
</organism>
<evidence type="ECO:0000313" key="1">
    <source>
        <dbReference type="EMBL" id="CAB4123929.1"/>
    </source>
</evidence>
<protein>
    <submittedName>
        <fullName evidence="1">Uncharacterized protein</fullName>
    </submittedName>
</protein>
<proteinExistence type="predicted"/>
<reference evidence="1" key="1">
    <citation type="submission" date="2020-04" db="EMBL/GenBank/DDBJ databases">
        <authorList>
            <person name="Chiriac C."/>
            <person name="Salcher M."/>
            <person name="Ghai R."/>
            <person name="Kavagutti S V."/>
        </authorList>
    </citation>
    <scope>NUCLEOTIDE SEQUENCE</scope>
</reference>